<sequence length="470" mass="53504">MLRSERLSLPALLRPQVWPHPLSDDATSSQINEFPPTYERIKSHVHATGDIMIRVVTWNQEAKETPTPEELAKILFPSRKYHIIAVGTQECENTFAKSIITPSKVKWEAMLESALGMDYDVVRSHSLQTSHIILFAHKSIVHLLSNVRSRAVPTGIGDTLGNKGGIGIALSIGESTFIFVNAHLSAHQHATERRTREFYKICNGLATKIWKRDSETSAASSSSANNGEEEWAHRDRYDINISEEADVHENLLDDGDIISDPTELAPLLHSNMQCTENDNSVHPNANPLVNAFDHVFIFGDLNFRINGTREIIDGMLEYHMHDALLCNDQLTMLLQFNRIFFGFNEGPLNFFPTYKFDHNSGERIDIEYAMLLQPFWNKSTSFSFCGLKDQYDSSHRRRVPSWTDRVLFKSDECTQVLSYCSAPDIRTSDHRPVYATFRSRIQFDNESSKKYTTPLWEGRGETRSEVCCIS</sequence>
<dbReference type="Pfam" id="PF22669">
    <property type="entry name" value="Exo_endo_phos2"/>
    <property type="match status" value="2"/>
</dbReference>
<dbReference type="EMBL" id="JALLBG020000155">
    <property type="protein sequence ID" value="KAL3761239.1"/>
    <property type="molecule type" value="Genomic_DNA"/>
</dbReference>
<accession>A0ABD3MB60</accession>
<dbReference type="PANTHER" id="PTHR11200:SF275">
    <property type="entry name" value="LD06095P"/>
    <property type="match status" value="1"/>
</dbReference>
<dbReference type="InterPro" id="IPR036691">
    <property type="entry name" value="Endo/exonu/phosph_ase_sf"/>
</dbReference>
<comment type="caution">
    <text evidence="2">The sequence shown here is derived from an EMBL/GenBank/DDBJ whole genome shotgun (WGS) entry which is preliminary data.</text>
</comment>
<protein>
    <recommendedName>
        <fullName evidence="1">Inositol polyphosphate-related phosphatase domain-containing protein</fullName>
    </recommendedName>
</protein>
<dbReference type="Gene3D" id="3.60.10.10">
    <property type="entry name" value="Endonuclease/exonuclease/phosphatase"/>
    <property type="match status" value="1"/>
</dbReference>
<name>A0ABD3MB60_9STRA</name>
<dbReference type="AlphaFoldDB" id="A0ABD3MB60"/>
<dbReference type="InterPro" id="IPR046985">
    <property type="entry name" value="IP5"/>
</dbReference>
<keyword evidence="3" id="KW-1185">Reference proteome</keyword>
<proteinExistence type="predicted"/>
<evidence type="ECO:0000313" key="3">
    <source>
        <dbReference type="Proteomes" id="UP001530293"/>
    </source>
</evidence>
<dbReference type="PANTHER" id="PTHR11200">
    <property type="entry name" value="INOSITOL 5-PHOSPHATASE"/>
    <property type="match status" value="1"/>
</dbReference>
<dbReference type="SUPFAM" id="SSF56219">
    <property type="entry name" value="DNase I-like"/>
    <property type="match status" value="1"/>
</dbReference>
<dbReference type="Proteomes" id="UP001530293">
    <property type="component" value="Unassembled WGS sequence"/>
</dbReference>
<dbReference type="InterPro" id="IPR000300">
    <property type="entry name" value="IPPc"/>
</dbReference>
<dbReference type="SMART" id="SM00128">
    <property type="entry name" value="IPPc"/>
    <property type="match status" value="1"/>
</dbReference>
<evidence type="ECO:0000259" key="1">
    <source>
        <dbReference type="SMART" id="SM00128"/>
    </source>
</evidence>
<feature type="domain" description="Inositol polyphosphate-related phosphatase" evidence="1">
    <location>
        <begin position="49"/>
        <end position="445"/>
    </location>
</feature>
<reference evidence="2 3" key="1">
    <citation type="submission" date="2024-10" db="EMBL/GenBank/DDBJ databases">
        <title>Updated reference genomes for cyclostephanoid diatoms.</title>
        <authorList>
            <person name="Roberts W.R."/>
            <person name="Alverson A.J."/>
        </authorList>
    </citation>
    <scope>NUCLEOTIDE SEQUENCE [LARGE SCALE GENOMIC DNA]</scope>
    <source>
        <strain evidence="2 3">AJA232-27</strain>
    </source>
</reference>
<evidence type="ECO:0000313" key="2">
    <source>
        <dbReference type="EMBL" id="KAL3761239.1"/>
    </source>
</evidence>
<organism evidence="2 3">
    <name type="scientific">Discostella pseudostelligera</name>
    <dbReference type="NCBI Taxonomy" id="259834"/>
    <lineage>
        <taxon>Eukaryota</taxon>
        <taxon>Sar</taxon>
        <taxon>Stramenopiles</taxon>
        <taxon>Ochrophyta</taxon>
        <taxon>Bacillariophyta</taxon>
        <taxon>Coscinodiscophyceae</taxon>
        <taxon>Thalassiosirophycidae</taxon>
        <taxon>Stephanodiscales</taxon>
        <taxon>Stephanodiscaceae</taxon>
        <taxon>Discostella</taxon>
    </lineage>
</organism>
<gene>
    <name evidence="2" type="ORF">ACHAWU_007056</name>
</gene>